<accession>Q9DKV5</accession>
<evidence type="ECO:0000313" key="2">
    <source>
        <dbReference type="EMBL" id="AAG48633.1"/>
    </source>
</evidence>
<dbReference type="EMBL" id="AF322109">
    <property type="protein sequence ID" value="AAG48633.1"/>
    <property type="molecule type" value="Genomic_DNA"/>
</dbReference>
<organismHost>
    <name type="scientific">Capra hircus</name>
    <name type="common">Goat</name>
    <dbReference type="NCBI Taxonomy" id="9925"/>
</organismHost>
<protein>
    <submittedName>
        <fullName evidence="2">Rev protein</fullName>
    </submittedName>
</protein>
<evidence type="ECO:0000256" key="1">
    <source>
        <dbReference type="SAM" id="MobiDB-lite"/>
    </source>
</evidence>
<organism evidence="2">
    <name type="scientific">Caprine arthritis encephalitis virus</name>
    <name type="common">CAEV</name>
    <dbReference type="NCBI Taxonomy" id="11660"/>
    <lineage>
        <taxon>Viruses</taxon>
        <taxon>Riboviria</taxon>
        <taxon>Pararnavirae</taxon>
        <taxon>Artverviricota</taxon>
        <taxon>Revtraviricetes</taxon>
        <taxon>Ortervirales</taxon>
        <taxon>Retroviridae</taxon>
        <taxon>Orthoretrovirinae</taxon>
        <taxon>Lentivirus</taxon>
        <taxon>Lentivirus capartenc</taxon>
    </lineage>
</organism>
<reference evidence="2" key="1">
    <citation type="journal article" date="2006" name="J. Gen. Virol.">
        <title>Genetic diversity of small-ruminant lentiviruses: characterization of Norwegian isolates of Caprine arthritis encephalitis virus.</title>
        <authorList>
            <person name="Gjerset B."/>
            <person name="Storset A.K."/>
            <person name="Rimstad E."/>
        </authorList>
    </citation>
    <scope>NUCLEOTIDE SEQUENCE</scope>
    <source>
        <strain evidence="2">1GA</strain>
    </source>
</reference>
<feature type="region of interest" description="Disordered" evidence="1">
    <location>
        <begin position="1"/>
        <end position="37"/>
    </location>
</feature>
<proteinExistence type="predicted"/>
<feature type="compositionally biased region" description="Basic and acidic residues" evidence="1">
    <location>
        <begin position="97"/>
        <end position="106"/>
    </location>
</feature>
<name>Q9DKV5_CAEV</name>
<sequence>MAEIRKEAKEPLIQDQVSTSQLGDGDPGATRRRRRRRRKGWWRWLREMQRSRQQRNYERLEESLGDLEKLTLAEHMEECGGGAVGDSADNQNLAPWREWREPLKEK</sequence>
<feature type="compositionally biased region" description="Basic and acidic residues" evidence="1">
    <location>
        <begin position="1"/>
        <end position="12"/>
    </location>
</feature>
<gene>
    <name evidence="2" type="primary">rev</name>
</gene>
<feature type="region of interest" description="Disordered" evidence="1">
    <location>
        <begin position="80"/>
        <end position="106"/>
    </location>
</feature>